<evidence type="ECO:0000259" key="2">
    <source>
        <dbReference type="Pfam" id="PF12697"/>
    </source>
</evidence>
<proteinExistence type="predicted"/>
<evidence type="ECO:0000313" key="4">
    <source>
        <dbReference type="Proteomes" id="UP000249402"/>
    </source>
</evidence>
<dbReference type="InterPro" id="IPR029058">
    <property type="entry name" value="AB_hydrolase_fold"/>
</dbReference>
<dbReference type="Gene3D" id="3.40.50.1820">
    <property type="entry name" value="alpha/beta hydrolase"/>
    <property type="match status" value="1"/>
</dbReference>
<accession>A0A395H5S0</accession>
<evidence type="ECO:0000256" key="1">
    <source>
        <dbReference type="SAM" id="MobiDB-lite"/>
    </source>
</evidence>
<dbReference type="STRING" id="1448316.A0A395H5S0"/>
<dbReference type="VEuPathDB" id="FungiDB:BO80DRAFT_433009"/>
<protein>
    <recommendedName>
        <fullName evidence="2">AB hydrolase-1 domain-containing protein</fullName>
    </recommendedName>
</protein>
<reference evidence="3 4" key="1">
    <citation type="submission" date="2018-02" db="EMBL/GenBank/DDBJ databases">
        <title>The genomes of Aspergillus section Nigri reveals drivers in fungal speciation.</title>
        <authorList>
            <consortium name="DOE Joint Genome Institute"/>
            <person name="Vesth T.C."/>
            <person name="Nybo J."/>
            <person name="Theobald S."/>
            <person name="Brandl J."/>
            <person name="Frisvad J.C."/>
            <person name="Nielsen K.F."/>
            <person name="Lyhne E.K."/>
            <person name="Kogle M.E."/>
            <person name="Kuo A."/>
            <person name="Riley R."/>
            <person name="Clum A."/>
            <person name="Nolan M."/>
            <person name="Lipzen A."/>
            <person name="Salamov A."/>
            <person name="Henrissat B."/>
            <person name="Wiebenga A."/>
            <person name="De vries R.P."/>
            <person name="Grigoriev I.V."/>
            <person name="Mortensen U.H."/>
            <person name="Andersen M.R."/>
            <person name="Baker S.E."/>
        </authorList>
    </citation>
    <scope>NUCLEOTIDE SEQUENCE [LARGE SCALE GENOMIC DNA]</scope>
    <source>
        <strain evidence="3 4">CBS 121593</strain>
    </source>
</reference>
<feature type="domain" description="AB hydrolase-1" evidence="2">
    <location>
        <begin position="47"/>
        <end position="182"/>
    </location>
</feature>
<dbReference type="Proteomes" id="UP000249402">
    <property type="component" value="Unassembled WGS sequence"/>
</dbReference>
<sequence>MQSTTSNTKHNHIRSHLPLPSNTNTTSTAETKIDTLYHETLGTGPPLLLIPGAHSTGLIYTNLAQQLSRYFRVTLYDLRGFARSFSSSSVRTTLQTHIDDAKTLIHHITASPTPDPKKPNKKRYRSIHIFSSSSSASIALSLLKNPDIHIKNLILHEPVLPTLLPRPYLTHIQTQLQLHVFSPARPCMAEINRHLVSMTQTREGWEDFKRTDAYKAIERFPGDYSLGFFGDVLPDVLEWEVDVGMVREWMGGEGHGGGGKLALGCTGAGYDSLLDS</sequence>
<dbReference type="SUPFAM" id="SSF53474">
    <property type="entry name" value="alpha/beta-Hydrolases"/>
    <property type="match status" value="1"/>
</dbReference>
<dbReference type="InterPro" id="IPR000073">
    <property type="entry name" value="AB_hydrolase_1"/>
</dbReference>
<dbReference type="EMBL" id="KZ824428">
    <property type="protein sequence ID" value="RAL03232.1"/>
    <property type="molecule type" value="Genomic_DNA"/>
</dbReference>
<gene>
    <name evidence="3" type="ORF">BO80DRAFT_433009</name>
</gene>
<organism evidence="3 4">
    <name type="scientific">Aspergillus ibericus CBS 121593</name>
    <dbReference type="NCBI Taxonomy" id="1448316"/>
    <lineage>
        <taxon>Eukaryota</taxon>
        <taxon>Fungi</taxon>
        <taxon>Dikarya</taxon>
        <taxon>Ascomycota</taxon>
        <taxon>Pezizomycotina</taxon>
        <taxon>Eurotiomycetes</taxon>
        <taxon>Eurotiomycetidae</taxon>
        <taxon>Eurotiales</taxon>
        <taxon>Aspergillaceae</taxon>
        <taxon>Aspergillus</taxon>
        <taxon>Aspergillus subgen. Circumdati</taxon>
    </lineage>
</organism>
<keyword evidence="4" id="KW-1185">Reference proteome</keyword>
<dbReference type="GeneID" id="37225674"/>
<dbReference type="Pfam" id="PF12697">
    <property type="entry name" value="Abhydrolase_6"/>
    <property type="match status" value="1"/>
</dbReference>
<name>A0A395H5S0_9EURO</name>
<dbReference type="RefSeq" id="XP_025577559.1">
    <property type="nucleotide sequence ID" value="XM_025720809.1"/>
</dbReference>
<feature type="region of interest" description="Disordered" evidence="1">
    <location>
        <begin position="1"/>
        <end position="27"/>
    </location>
</feature>
<evidence type="ECO:0000313" key="3">
    <source>
        <dbReference type="EMBL" id="RAL03232.1"/>
    </source>
</evidence>
<dbReference type="AlphaFoldDB" id="A0A395H5S0"/>
<dbReference type="OrthoDB" id="408373at2759"/>